<keyword evidence="1" id="KW-0472">Membrane</keyword>
<dbReference type="EMBL" id="MN740123">
    <property type="protein sequence ID" value="QHT88772.1"/>
    <property type="molecule type" value="Genomic_DNA"/>
</dbReference>
<evidence type="ECO:0000313" key="2">
    <source>
        <dbReference type="EMBL" id="QHT88772.1"/>
    </source>
</evidence>
<keyword evidence="1" id="KW-1133">Transmembrane helix</keyword>
<dbReference type="AlphaFoldDB" id="A0A6C0I7K2"/>
<proteinExistence type="predicted"/>
<reference evidence="2" key="1">
    <citation type="journal article" date="2020" name="Nature">
        <title>Giant virus diversity and host interactions through global metagenomics.</title>
        <authorList>
            <person name="Schulz F."/>
            <person name="Roux S."/>
            <person name="Paez-Espino D."/>
            <person name="Jungbluth S."/>
            <person name="Walsh D.A."/>
            <person name="Denef V.J."/>
            <person name="McMahon K.D."/>
            <person name="Konstantinidis K.T."/>
            <person name="Eloe-Fadrosh E.A."/>
            <person name="Kyrpides N.C."/>
            <person name="Woyke T."/>
        </authorList>
    </citation>
    <scope>NUCLEOTIDE SEQUENCE</scope>
    <source>
        <strain evidence="2">GVMAG-M-3300023184-51</strain>
    </source>
</reference>
<name>A0A6C0I7K2_9ZZZZ</name>
<feature type="transmembrane region" description="Helical" evidence="1">
    <location>
        <begin position="6"/>
        <end position="26"/>
    </location>
</feature>
<accession>A0A6C0I7K2</accession>
<sequence>MVKQTIMMMVDMMVIVVIVIGSLSHFKSSRV</sequence>
<keyword evidence="1" id="KW-0812">Transmembrane</keyword>
<protein>
    <submittedName>
        <fullName evidence="2">Uncharacterized protein</fullName>
    </submittedName>
</protein>
<organism evidence="2">
    <name type="scientific">viral metagenome</name>
    <dbReference type="NCBI Taxonomy" id="1070528"/>
    <lineage>
        <taxon>unclassified sequences</taxon>
        <taxon>metagenomes</taxon>
        <taxon>organismal metagenomes</taxon>
    </lineage>
</organism>
<evidence type="ECO:0000256" key="1">
    <source>
        <dbReference type="SAM" id="Phobius"/>
    </source>
</evidence>